<protein>
    <recommendedName>
        <fullName evidence="1">DUF1990 domain-containing protein</fullName>
    </recommendedName>
</protein>
<feature type="domain" description="DUF1990" evidence="1">
    <location>
        <begin position="42"/>
        <end position="195"/>
    </location>
</feature>
<evidence type="ECO:0000313" key="3">
    <source>
        <dbReference type="Proteomes" id="UP000004095"/>
    </source>
</evidence>
<proteinExistence type="predicted"/>
<dbReference type="PANTHER" id="PTHR34202:SF1">
    <property type="entry name" value="UPF0548 PROTEIN"/>
    <property type="match status" value="1"/>
</dbReference>
<dbReference type="Pfam" id="PF09348">
    <property type="entry name" value="DUF1990"/>
    <property type="match status" value="1"/>
</dbReference>
<dbReference type="InterPro" id="IPR014457">
    <property type="entry name" value="UCP010260"/>
</dbReference>
<dbReference type="eggNOG" id="COG4762">
    <property type="taxonomic scope" value="Bacteria"/>
</dbReference>
<keyword evidence="3" id="KW-1185">Reference proteome</keyword>
<dbReference type="AlphaFoldDB" id="A1ZIW9"/>
<gene>
    <name evidence="2" type="ORF">M23134_00389</name>
</gene>
<reference evidence="2 3" key="1">
    <citation type="submission" date="2007-01" db="EMBL/GenBank/DDBJ databases">
        <authorList>
            <person name="Haygood M."/>
            <person name="Podell S."/>
            <person name="Anderson C."/>
            <person name="Hopkinson B."/>
            <person name="Roe K."/>
            <person name="Barbeau K."/>
            <person name="Gaasterland T."/>
            <person name="Ferriera S."/>
            <person name="Johnson J."/>
            <person name="Kravitz S."/>
            <person name="Beeson K."/>
            <person name="Sutton G."/>
            <person name="Rogers Y.-H."/>
            <person name="Friedman R."/>
            <person name="Frazier M."/>
            <person name="Venter J.C."/>
        </authorList>
    </citation>
    <scope>NUCLEOTIDE SEQUENCE [LARGE SCALE GENOMIC DNA]</scope>
    <source>
        <strain evidence="2 3">ATCC 23134</strain>
    </source>
</reference>
<dbReference type="EMBL" id="AAWS01000010">
    <property type="protein sequence ID" value="EAY29505.1"/>
    <property type="molecule type" value="Genomic_DNA"/>
</dbReference>
<organism evidence="2 3">
    <name type="scientific">Microscilla marina ATCC 23134</name>
    <dbReference type="NCBI Taxonomy" id="313606"/>
    <lineage>
        <taxon>Bacteria</taxon>
        <taxon>Pseudomonadati</taxon>
        <taxon>Bacteroidota</taxon>
        <taxon>Cytophagia</taxon>
        <taxon>Cytophagales</taxon>
        <taxon>Microscillaceae</taxon>
        <taxon>Microscilla</taxon>
    </lineage>
</organism>
<evidence type="ECO:0000313" key="2">
    <source>
        <dbReference type="EMBL" id="EAY29505.1"/>
    </source>
</evidence>
<dbReference type="PIRSF" id="PIRSF010260">
    <property type="entry name" value="UCP010260"/>
    <property type="match status" value="1"/>
</dbReference>
<evidence type="ECO:0000259" key="1">
    <source>
        <dbReference type="Pfam" id="PF09348"/>
    </source>
</evidence>
<sequence>MKVQYVTQKYNKLSTTMKVSFKFPNEGLLKQWLTGRKTDKFSYPEQKATQQERFPKGYDHDRNKCLLGKGQTVFEKAKQAIDEWIMFPGSWTKIYPATPAQLHHEVVVLFNLFGVWWFNSSRVVYTIHQPNCYGFAYGTLTQHVEKGEEVFLVEQDEEGNVWYRVEAFSQPNKWYVHLAKPLARAYQRKFARESKAAMQAYCQGV</sequence>
<comment type="caution">
    <text evidence="2">The sequence shown here is derived from an EMBL/GenBank/DDBJ whole genome shotgun (WGS) entry which is preliminary data.</text>
</comment>
<dbReference type="Proteomes" id="UP000004095">
    <property type="component" value="Unassembled WGS sequence"/>
</dbReference>
<dbReference type="PANTHER" id="PTHR34202">
    <property type="entry name" value="UPF0548 PROTEIN"/>
    <property type="match status" value="1"/>
</dbReference>
<accession>A1ZIW9</accession>
<dbReference type="InterPro" id="IPR018960">
    <property type="entry name" value="DUF1990"/>
</dbReference>
<name>A1ZIW9_MICM2</name>